<dbReference type="PANTHER" id="PTHR14430">
    <property type="entry name" value="RABIN3-RELATED"/>
    <property type="match status" value="1"/>
</dbReference>
<dbReference type="AlphaFoldDB" id="A0A9P0GG18"/>
<keyword evidence="1 3" id="KW-0175">Coiled coil</keyword>
<sequence>MKGEHEESPSSSPTSKKSTLNDGLLIVPNNVRCMVKSTVTEHRRTGSTGTTGDESYTTDDEEDIDEPDITIKDHVTRNLFNNHDPGTFGCFSDISTITDKVSRHLSVMNRNSSDSSVYSDKYVEELGLDEKGLCSDDKDHDSDNKSGASGSDRGNWTLPVVEVKEQSFLRLQNELIEANQELKLRDQELTRLNRMQQNVESELEDLTASLFQEAHNMVREANEKQAAAEKALKESQMKVDVLTAEVTALKTLVLTSTPSHPNPHLHPQIANEAGVVLFTRKHRRSPSHFNLKYGRENSPPDSPVKDVVHITSEIESKDGLEVDPVIHKEFLTWRQKPVLEKDDPFIQRIYKEDIDLCLHFNNKDLNERVIRAVETGTILIEAIGDKSKAMFPKKCALLEVPRLCFYRMNIGENDDWYNISQICRNRIIAVCDFLNYLKYIEGGLVKSSAHDVYWEIVRLRKNICYARLGLVLS</sequence>
<evidence type="ECO:0000313" key="7">
    <source>
        <dbReference type="Proteomes" id="UP001153636"/>
    </source>
</evidence>
<feature type="compositionally biased region" description="Basic and acidic residues" evidence="4">
    <location>
        <begin position="132"/>
        <end position="144"/>
    </location>
</feature>
<comment type="similarity">
    <text evidence="2">Belongs to the SEC2 family.</text>
</comment>
<feature type="domain" description="GDP/GTP exchange factor Sec2 N-terminal" evidence="5">
    <location>
        <begin position="168"/>
        <end position="236"/>
    </location>
</feature>
<dbReference type="GO" id="GO:0006887">
    <property type="term" value="P:exocytosis"/>
    <property type="evidence" value="ECO:0007669"/>
    <property type="project" value="TreeGrafter"/>
</dbReference>
<dbReference type="GO" id="GO:0070319">
    <property type="term" value="C:Golgi to plasma membrane transport vesicle"/>
    <property type="evidence" value="ECO:0007669"/>
    <property type="project" value="TreeGrafter"/>
</dbReference>
<feature type="compositionally biased region" description="Low complexity" evidence="4">
    <location>
        <begin position="46"/>
        <end position="55"/>
    </location>
</feature>
<dbReference type="CDD" id="cd21044">
    <property type="entry name" value="Rab11BD_RAB3IP_like"/>
    <property type="match status" value="1"/>
</dbReference>
<dbReference type="InterPro" id="IPR040351">
    <property type="entry name" value="RAB3IL/RAB3IP/Sec2"/>
</dbReference>
<name>A0A9P0GG18_9CUCU</name>
<keyword evidence="7" id="KW-1185">Reference proteome</keyword>
<dbReference type="Proteomes" id="UP001153636">
    <property type="component" value="Chromosome 6"/>
</dbReference>
<evidence type="ECO:0000256" key="3">
    <source>
        <dbReference type="SAM" id="Coils"/>
    </source>
</evidence>
<dbReference type="EMBL" id="OV651818">
    <property type="protein sequence ID" value="CAH1112234.1"/>
    <property type="molecule type" value="Genomic_DNA"/>
</dbReference>
<dbReference type="PANTHER" id="PTHR14430:SF0">
    <property type="entry name" value="SEC2P DOMAIN-CONTAINING PROTEIN"/>
    <property type="match status" value="1"/>
</dbReference>
<dbReference type="InterPro" id="IPR009449">
    <property type="entry name" value="Sec2_N"/>
</dbReference>
<feature type="compositionally biased region" description="Low complexity" evidence="4">
    <location>
        <begin position="9"/>
        <end position="18"/>
    </location>
</feature>
<reference evidence="6" key="1">
    <citation type="submission" date="2022-01" db="EMBL/GenBank/DDBJ databases">
        <authorList>
            <person name="King R."/>
        </authorList>
    </citation>
    <scope>NUCLEOTIDE SEQUENCE</scope>
</reference>
<feature type="region of interest" description="Disordered" evidence="4">
    <location>
        <begin position="38"/>
        <end position="68"/>
    </location>
</feature>
<accession>A0A9P0GG18</accession>
<evidence type="ECO:0000256" key="1">
    <source>
        <dbReference type="ARBA" id="ARBA00023054"/>
    </source>
</evidence>
<evidence type="ECO:0000259" key="5">
    <source>
        <dbReference type="Pfam" id="PF06428"/>
    </source>
</evidence>
<gene>
    <name evidence="6" type="ORF">PSYICH_LOCUS11963</name>
</gene>
<evidence type="ECO:0000256" key="4">
    <source>
        <dbReference type="SAM" id="MobiDB-lite"/>
    </source>
</evidence>
<feature type="coiled-coil region" evidence="3">
    <location>
        <begin position="161"/>
        <end position="245"/>
    </location>
</feature>
<evidence type="ECO:0000313" key="6">
    <source>
        <dbReference type="EMBL" id="CAH1112234.1"/>
    </source>
</evidence>
<dbReference type="Pfam" id="PF25555">
    <property type="entry name" value="RAB3A-like_C"/>
    <property type="match status" value="1"/>
</dbReference>
<dbReference type="Pfam" id="PF06428">
    <property type="entry name" value="Sec2p"/>
    <property type="match status" value="1"/>
</dbReference>
<evidence type="ECO:0000256" key="2">
    <source>
        <dbReference type="ARBA" id="ARBA00025794"/>
    </source>
</evidence>
<feature type="region of interest" description="Disordered" evidence="4">
    <location>
        <begin position="1"/>
        <end position="23"/>
    </location>
</feature>
<dbReference type="Gene3D" id="1.20.5.4880">
    <property type="match status" value="1"/>
</dbReference>
<protein>
    <recommendedName>
        <fullName evidence="5">GDP/GTP exchange factor Sec2 N-terminal domain-containing protein</fullName>
    </recommendedName>
</protein>
<dbReference type="GO" id="GO:0005085">
    <property type="term" value="F:guanyl-nucleotide exchange factor activity"/>
    <property type="evidence" value="ECO:0007669"/>
    <property type="project" value="InterPro"/>
</dbReference>
<organism evidence="6 7">
    <name type="scientific">Psylliodes chrysocephalus</name>
    <dbReference type="NCBI Taxonomy" id="3402493"/>
    <lineage>
        <taxon>Eukaryota</taxon>
        <taxon>Metazoa</taxon>
        <taxon>Ecdysozoa</taxon>
        <taxon>Arthropoda</taxon>
        <taxon>Hexapoda</taxon>
        <taxon>Insecta</taxon>
        <taxon>Pterygota</taxon>
        <taxon>Neoptera</taxon>
        <taxon>Endopterygota</taxon>
        <taxon>Coleoptera</taxon>
        <taxon>Polyphaga</taxon>
        <taxon>Cucujiformia</taxon>
        <taxon>Chrysomeloidea</taxon>
        <taxon>Chrysomelidae</taxon>
        <taxon>Galerucinae</taxon>
        <taxon>Alticini</taxon>
        <taxon>Psylliodes</taxon>
    </lineage>
</organism>
<feature type="compositionally biased region" description="Acidic residues" evidence="4">
    <location>
        <begin position="56"/>
        <end position="68"/>
    </location>
</feature>
<feature type="region of interest" description="Disordered" evidence="4">
    <location>
        <begin position="132"/>
        <end position="155"/>
    </location>
</feature>
<dbReference type="SUPFAM" id="SSF144284">
    <property type="entry name" value="Sec2 N-terminal region"/>
    <property type="match status" value="1"/>
</dbReference>
<dbReference type="OrthoDB" id="5560525at2759"/>
<proteinExistence type="inferred from homology"/>